<feature type="compositionally biased region" description="Low complexity" evidence="11">
    <location>
        <begin position="514"/>
        <end position="529"/>
    </location>
</feature>
<comment type="caution">
    <text evidence="15">The sequence shown here is derived from an EMBL/GenBank/DDBJ whole genome shotgun (WGS) entry which is preliminary data.</text>
</comment>
<keyword evidence="6 15" id="KW-0418">Kinase</keyword>
<feature type="region of interest" description="Disordered" evidence="11">
    <location>
        <begin position="507"/>
        <end position="538"/>
    </location>
</feature>
<evidence type="ECO:0000256" key="3">
    <source>
        <dbReference type="ARBA" id="ARBA00022729"/>
    </source>
</evidence>
<dbReference type="Gene3D" id="3.30.200.20">
    <property type="entry name" value="Phosphorylase Kinase, domain 1"/>
    <property type="match status" value="1"/>
</dbReference>
<dbReference type="PROSITE" id="PS00108">
    <property type="entry name" value="PROTEIN_KINASE_ST"/>
    <property type="match status" value="1"/>
</dbReference>
<dbReference type="CDD" id="cd14066">
    <property type="entry name" value="STKc_IRAK"/>
    <property type="match status" value="1"/>
</dbReference>
<dbReference type="InterPro" id="IPR052059">
    <property type="entry name" value="CR_Ser/Thr_kinase"/>
</dbReference>
<evidence type="ECO:0000256" key="7">
    <source>
        <dbReference type="ARBA" id="ARBA00022840"/>
    </source>
</evidence>
<dbReference type="AlphaFoldDB" id="A0A200R947"/>
<evidence type="ECO:0000256" key="4">
    <source>
        <dbReference type="ARBA" id="ARBA00022737"/>
    </source>
</evidence>
<feature type="domain" description="Gnk2-homologous" evidence="14">
    <location>
        <begin position="27"/>
        <end position="133"/>
    </location>
</feature>
<keyword evidence="4" id="KW-0677">Repeat</keyword>
<dbReference type="InParanoid" id="A0A200R947"/>
<name>A0A200R947_MACCD</name>
<dbReference type="PROSITE" id="PS50011">
    <property type="entry name" value="PROTEIN_KINASE_DOM"/>
    <property type="match status" value="1"/>
</dbReference>
<feature type="binding site" evidence="10">
    <location>
        <position position="244"/>
    </location>
    <ligand>
        <name>ATP</name>
        <dbReference type="ChEBI" id="CHEBI:30616"/>
    </ligand>
</feature>
<dbReference type="PANTHER" id="PTHR47973">
    <property type="entry name" value="CYSTEINE-RICH RECEPTOR-LIKE PROTEIN KINASE 3"/>
    <property type="match status" value="1"/>
</dbReference>
<dbReference type="SMART" id="SM00220">
    <property type="entry name" value="S_TKc"/>
    <property type="match status" value="1"/>
</dbReference>
<evidence type="ECO:0000259" key="14">
    <source>
        <dbReference type="PROSITE" id="PS51473"/>
    </source>
</evidence>
<dbReference type="OrthoDB" id="4062651at2759"/>
<evidence type="ECO:0000256" key="2">
    <source>
        <dbReference type="ARBA" id="ARBA00022679"/>
    </source>
</evidence>
<dbReference type="CDD" id="cd23509">
    <property type="entry name" value="Gnk2-like"/>
    <property type="match status" value="1"/>
</dbReference>
<dbReference type="InterPro" id="IPR011009">
    <property type="entry name" value="Kinase-like_dom_sf"/>
</dbReference>
<evidence type="ECO:0000256" key="1">
    <source>
        <dbReference type="ARBA" id="ARBA00022527"/>
    </source>
</evidence>
<feature type="transmembrane region" description="Helical" evidence="12">
    <location>
        <begin position="154"/>
        <end position="179"/>
    </location>
</feature>
<keyword evidence="2" id="KW-0808">Transferase</keyword>
<reference evidence="15 16" key="1">
    <citation type="journal article" date="2017" name="Mol. Plant">
        <title>The Genome of Medicinal Plant Macleaya cordata Provides New Insights into Benzylisoquinoline Alkaloids Metabolism.</title>
        <authorList>
            <person name="Liu X."/>
            <person name="Liu Y."/>
            <person name="Huang P."/>
            <person name="Ma Y."/>
            <person name="Qing Z."/>
            <person name="Tang Q."/>
            <person name="Cao H."/>
            <person name="Cheng P."/>
            <person name="Zheng Y."/>
            <person name="Yuan Z."/>
            <person name="Zhou Y."/>
            <person name="Liu J."/>
            <person name="Tang Z."/>
            <person name="Zhuo Y."/>
            <person name="Zhang Y."/>
            <person name="Yu L."/>
            <person name="Huang J."/>
            <person name="Yang P."/>
            <person name="Peng Q."/>
            <person name="Zhang J."/>
            <person name="Jiang W."/>
            <person name="Zhang Z."/>
            <person name="Lin K."/>
            <person name="Ro D.K."/>
            <person name="Chen X."/>
            <person name="Xiong X."/>
            <person name="Shang Y."/>
            <person name="Huang S."/>
            <person name="Zeng J."/>
        </authorList>
    </citation>
    <scope>NUCLEOTIDE SEQUENCE [LARGE SCALE GENOMIC DNA]</scope>
    <source>
        <strain evidence="16">cv. BLH2017</strain>
        <tissue evidence="15">Root</tissue>
    </source>
</reference>
<keyword evidence="3" id="KW-0732">Signal</keyword>
<sequence length="538" mass="59349">MGCYDKIQSFEIEYLYESNGFFDQTTLPGNVGICSNKNSSQASAFSASVDGLLADLLVATPRIGGFFATSKREVGSGSNSFVYGMAQCAVIVSETGCKDCLIVAHKNIESCPPNVDGRAVDAGCFLRYSDTPFFGDDHTTDLTPFLRKGDKKKAIIGGVTGGVGFLLVLFVLIILFLLFRRKPKKDRKGDILGATELRGPVSFGYNDLKSATRSFSEENKLGEGGFGDVYKGTLRNGKIVAVKKLAFIQSSRAKADFESEVKLISNVHHRNLVRLLGCCSKSQELLLVYEYMANSSLDKFLYGDRCGTLNWKQRFDIIVGISRGLAYLHHEFHVCIIHRDIKSSNILLDDDFQPKIADFGLARLLPEDQSHLSTKFAGTLGYTAPEYAIHGQLSEKVDTYSFGVVVLEIISGRKSNDIRLEPVTQYLLEWAWRVYEEEKLMDLVDKDLDPNEYKSEEVKKVIEIALSCTQSSVALRPTMSEVIILLLSKGPGLEHRPTRPTFIDATNRVRGDQSTSTASSASNATSNATVSFTEVSSR</sequence>
<evidence type="ECO:0000259" key="13">
    <source>
        <dbReference type="PROSITE" id="PS50011"/>
    </source>
</evidence>
<dbReference type="FunFam" id="3.30.200.20:FF:000177">
    <property type="entry name" value="Cysteine-rich receptor-like protein kinase 2"/>
    <property type="match status" value="1"/>
</dbReference>
<evidence type="ECO:0000256" key="8">
    <source>
        <dbReference type="ARBA" id="ARBA00023170"/>
    </source>
</evidence>
<dbReference type="Gene3D" id="1.10.510.10">
    <property type="entry name" value="Transferase(Phosphotransferase) domain 1"/>
    <property type="match status" value="1"/>
</dbReference>
<dbReference type="FunFam" id="1.10.510.10:FF:000336">
    <property type="entry name" value="Cysteine-rich receptor-like protein kinase 2"/>
    <property type="match status" value="1"/>
</dbReference>
<evidence type="ECO:0000256" key="12">
    <source>
        <dbReference type="SAM" id="Phobius"/>
    </source>
</evidence>
<dbReference type="InterPro" id="IPR017441">
    <property type="entry name" value="Protein_kinase_ATP_BS"/>
</dbReference>
<evidence type="ECO:0000313" key="15">
    <source>
        <dbReference type="EMBL" id="OVA19206.1"/>
    </source>
</evidence>
<dbReference type="OMA" id="EKQIRNC"/>
<dbReference type="InterPro" id="IPR002902">
    <property type="entry name" value="GNK2"/>
</dbReference>
<dbReference type="GO" id="GO:0004674">
    <property type="term" value="F:protein serine/threonine kinase activity"/>
    <property type="evidence" value="ECO:0007669"/>
    <property type="project" value="UniProtKB-KW"/>
</dbReference>
<dbReference type="FunFam" id="3.30.430.20:FF:000017">
    <property type="entry name" value="Cysteine-rich receptor-like protein kinase 2"/>
    <property type="match status" value="1"/>
</dbReference>
<keyword evidence="7 10" id="KW-0067">ATP-binding</keyword>
<evidence type="ECO:0000256" key="6">
    <source>
        <dbReference type="ARBA" id="ARBA00022777"/>
    </source>
</evidence>
<proteinExistence type="predicted"/>
<evidence type="ECO:0000256" key="10">
    <source>
        <dbReference type="PROSITE-ProRule" id="PRU10141"/>
    </source>
</evidence>
<keyword evidence="12" id="KW-1133">Transmembrane helix</keyword>
<dbReference type="Pfam" id="PF07714">
    <property type="entry name" value="PK_Tyr_Ser-Thr"/>
    <property type="match status" value="1"/>
</dbReference>
<dbReference type="PROSITE" id="PS51473">
    <property type="entry name" value="GNK2"/>
    <property type="match status" value="1"/>
</dbReference>
<dbReference type="InterPro" id="IPR000719">
    <property type="entry name" value="Prot_kinase_dom"/>
</dbReference>
<keyword evidence="12" id="KW-0812">Transmembrane</keyword>
<dbReference type="GO" id="GO:0005524">
    <property type="term" value="F:ATP binding"/>
    <property type="evidence" value="ECO:0007669"/>
    <property type="project" value="UniProtKB-UniRule"/>
</dbReference>
<dbReference type="InterPro" id="IPR008271">
    <property type="entry name" value="Ser/Thr_kinase_AS"/>
</dbReference>
<dbReference type="SUPFAM" id="SSF56112">
    <property type="entry name" value="Protein kinase-like (PK-like)"/>
    <property type="match status" value="1"/>
</dbReference>
<evidence type="ECO:0000256" key="9">
    <source>
        <dbReference type="ARBA" id="ARBA00023180"/>
    </source>
</evidence>
<keyword evidence="16" id="KW-1185">Reference proteome</keyword>
<keyword evidence="5 10" id="KW-0547">Nucleotide-binding</keyword>
<organism evidence="15 16">
    <name type="scientific">Macleaya cordata</name>
    <name type="common">Five-seeded plume-poppy</name>
    <name type="synonym">Bocconia cordata</name>
    <dbReference type="NCBI Taxonomy" id="56857"/>
    <lineage>
        <taxon>Eukaryota</taxon>
        <taxon>Viridiplantae</taxon>
        <taxon>Streptophyta</taxon>
        <taxon>Embryophyta</taxon>
        <taxon>Tracheophyta</taxon>
        <taxon>Spermatophyta</taxon>
        <taxon>Magnoliopsida</taxon>
        <taxon>Ranunculales</taxon>
        <taxon>Papaveraceae</taxon>
        <taxon>Papaveroideae</taxon>
        <taxon>Macleaya</taxon>
    </lineage>
</organism>
<keyword evidence="9" id="KW-0325">Glycoprotein</keyword>
<protein>
    <submittedName>
        <fullName evidence="15">Protein kinase domain</fullName>
    </submittedName>
</protein>
<dbReference type="EMBL" id="MVGT01000216">
    <property type="protein sequence ID" value="OVA19206.1"/>
    <property type="molecule type" value="Genomic_DNA"/>
</dbReference>
<evidence type="ECO:0000256" key="11">
    <source>
        <dbReference type="SAM" id="MobiDB-lite"/>
    </source>
</evidence>
<keyword evidence="8" id="KW-0675">Receptor</keyword>
<dbReference type="STRING" id="56857.A0A200R947"/>
<feature type="domain" description="Protein kinase" evidence="13">
    <location>
        <begin position="215"/>
        <end position="502"/>
    </location>
</feature>
<dbReference type="InterPro" id="IPR001245">
    <property type="entry name" value="Ser-Thr/Tyr_kinase_cat_dom"/>
</dbReference>
<keyword evidence="12" id="KW-0472">Membrane</keyword>
<evidence type="ECO:0000313" key="16">
    <source>
        <dbReference type="Proteomes" id="UP000195402"/>
    </source>
</evidence>
<dbReference type="PROSITE" id="PS00107">
    <property type="entry name" value="PROTEIN_KINASE_ATP"/>
    <property type="match status" value="1"/>
</dbReference>
<evidence type="ECO:0000256" key="5">
    <source>
        <dbReference type="ARBA" id="ARBA00022741"/>
    </source>
</evidence>
<dbReference type="Gene3D" id="3.30.430.20">
    <property type="entry name" value="Gnk2 domain, C-X8-C-X2-C motif"/>
    <property type="match status" value="1"/>
</dbReference>
<dbReference type="Proteomes" id="UP000195402">
    <property type="component" value="Unassembled WGS sequence"/>
</dbReference>
<dbReference type="Pfam" id="PF01657">
    <property type="entry name" value="Stress-antifung"/>
    <property type="match status" value="1"/>
</dbReference>
<keyword evidence="1" id="KW-0723">Serine/threonine-protein kinase</keyword>
<gene>
    <name evidence="15" type="ORF">BVC80_8637g4</name>
</gene>
<accession>A0A200R947</accession>
<dbReference type="InterPro" id="IPR038408">
    <property type="entry name" value="GNK2_sf"/>
</dbReference>